<dbReference type="RefSeq" id="WP_117347589.1">
    <property type="nucleotide sequence ID" value="NZ_AP024085.1"/>
</dbReference>
<comment type="cofactor">
    <cofactor evidence="5">
        <name>Fe(2+)</name>
        <dbReference type="ChEBI" id="CHEBI:29033"/>
    </cofactor>
</comment>
<dbReference type="FunFam" id="3.20.20.70:FF:000004">
    <property type="entry name" value="Ribulose-phosphate 3-epimerase"/>
    <property type="match status" value="1"/>
</dbReference>
<dbReference type="GO" id="GO:0006098">
    <property type="term" value="P:pentose-phosphate shunt"/>
    <property type="evidence" value="ECO:0007669"/>
    <property type="project" value="UniProtKB-UniRule"/>
</dbReference>
<comment type="cofactor">
    <cofactor evidence="3">
        <name>Co(2+)</name>
        <dbReference type="ChEBI" id="CHEBI:48828"/>
    </cofactor>
</comment>
<evidence type="ECO:0000256" key="7">
    <source>
        <dbReference type="ARBA" id="ARBA00013188"/>
    </source>
</evidence>
<dbReference type="PROSITE" id="PS01085">
    <property type="entry name" value="RIBUL_P_3_EPIMER_1"/>
    <property type="match status" value="1"/>
</dbReference>
<dbReference type="AlphaFoldDB" id="A0A7I8DYJ6"/>
<feature type="binding site" evidence="14">
    <location>
        <position position="179"/>
    </location>
    <ligand>
        <name>substrate</name>
    </ligand>
</feature>
<dbReference type="GO" id="GO:0005737">
    <property type="term" value="C:cytoplasm"/>
    <property type="evidence" value="ECO:0007669"/>
    <property type="project" value="UniProtKB-ARBA"/>
</dbReference>
<feature type="binding site" evidence="10 14">
    <location>
        <begin position="144"/>
        <end position="147"/>
    </location>
    <ligand>
        <name>substrate</name>
    </ligand>
</feature>
<evidence type="ECO:0000256" key="4">
    <source>
        <dbReference type="ARBA" id="ARBA00001947"/>
    </source>
</evidence>
<evidence type="ECO:0000256" key="6">
    <source>
        <dbReference type="ARBA" id="ARBA00009541"/>
    </source>
</evidence>
<feature type="binding site" evidence="10 14">
    <location>
        <begin position="199"/>
        <end position="200"/>
    </location>
    <ligand>
        <name>substrate</name>
    </ligand>
</feature>
<dbReference type="Gene3D" id="3.20.20.70">
    <property type="entry name" value="Aldolase class I"/>
    <property type="match status" value="1"/>
</dbReference>
<comment type="function">
    <text evidence="10">Catalyzes the reversible epimerization of D-ribulose 5-phosphate to D-xylulose 5-phosphate.</text>
</comment>
<keyword evidence="13" id="KW-0862">Zinc</keyword>
<dbReference type="GO" id="GO:0019323">
    <property type="term" value="P:pentose catabolic process"/>
    <property type="evidence" value="ECO:0007669"/>
    <property type="project" value="UniProtKB-UniRule"/>
</dbReference>
<evidence type="ECO:0000256" key="2">
    <source>
        <dbReference type="ARBA" id="ARBA00001936"/>
    </source>
</evidence>
<dbReference type="Proteomes" id="UP000593842">
    <property type="component" value="Chromosome"/>
</dbReference>
<evidence type="ECO:0000256" key="13">
    <source>
        <dbReference type="PIRSR" id="PIRSR001461-2"/>
    </source>
</evidence>
<comment type="catalytic activity">
    <reaction evidence="1 10 11">
        <text>D-ribulose 5-phosphate = D-xylulose 5-phosphate</text>
        <dbReference type="Rhea" id="RHEA:13677"/>
        <dbReference type="ChEBI" id="CHEBI:57737"/>
        <dbReference type="ChEBI" id="CHEBI:58121"/>
        <dbReference type="EC" id="5.1.3.1"/>
    </reaction>
</comment>
<evidence type="ECO:0000256" key="9">
    <source>
        <dbReference type="ARBA" id="ARBA00023235"/>
    </source>
</evidence>
<comment type="pathway">
    <text evidence="10">Carbohydrate degradation.</text>
</comment>
<dbReference type="NCBIfam" id="TIGR01163">
    <property type="entry name" value="rpe"/>
    <property type="match status" value="1"/>
</dbReference>
<evidence type="ECO:0000256" key="3">
    <source>
        <dbReference type="ARBA" id="ARBA00001941"/>
    </source>
</evidence>
<dbReference type="PROSITE" id="PS01086">
    <property type="entry name" value="RIBUL_P_3_EPIMER_2"/>
    <property type="match status" value="1"/>
</dbReference>
<feature type="binding site" evidence="10 13">
    <location>
        <position position="177"/>
    </location>
    <ligand>
        <name>a divalent metal cation</name>
        <dbReference type="ChEBI" id="CHEBI:60240"/>
    </ligand>
</feature>
<proteinExistence type="inferred from homology"/>
<evidence type="ECO:0000256" key="8">
    <source>
        <dbReference type="ARBA" id="ARBA00022723"/>
    </source>
</evidence>
<dbReference type="PANTHER" id="PTHR11749">
    <property type="entry name" value="RIBULOSE-5-PHOSPHATE-3-EPIMERASE"/>
    <property type="match status" value="1"/>
</dbReference>
<dbReference type="NCBIfam" id="NF004076">
    <property type="entry name" value="PRK05581.1-4"/>
    <property type="match status" value="1"/>
</dbReference>
<dbReference type="InterPro" id="IPR026019">
    <property type="entry name" value="Ribul_P_3_epim"/>
</dbReference>
<dbReference type="GO" id="GO:0046872">
    <property type="term" value="F:metal ion binding"/>
    <property type="evidence" value="ECO:0007669"/>
    <property type="project" value="UniProtKB-UniRule"/>
</dbReference>
<keyword evidence="10 11" id="KW-0119">Carbohydrate metabolism</keyword>
<dbReference type="EMBL" id="AP024085">
    <property type="protein sequence ID" value="BCL56540.1"/>
    <property type="molecule type" value="Genomic_DNA"/>
</dbReference>
<keyword evidence="13" id="KW-0170">Cobalt</keyword>
<evidence type="ECO:0000256" key="1">
    <source>
        <dbReference type="ARBA" id="ARBA00001782"/>
    </source>
</evidence>
<evidence type="ECO:0000313" key="15">
    <source>
        <dbReference type="EMBL" id="BCL56540.1"/>
    </source>
</evidence>
<sequence>MVKVAPSLLSANFTCLKDDIEKIENGKADWLHYDVMDGHFVPNISFGYSILEDVSKVTNLFLDVHLMISEPQKYVNEFIKSGANLIVFHIEAMDNKEDTLVLIHHIKENGVRVGISIKPNTPVDTIQDYLSLLDVVLVMSVEPGFGGQSFKEIALAKIKDLDTRRKENNDRYLIEVDGGINETTGKKCKDAGVDVLVAGSYIFNSDDYAQRIASLK</sequence>
<reference evidence="16" key="1">
    <citation type="submission" date="2020-09" db="EMBL/GenBank/DDBJ databases">
        <title>Complete genome sequencing of Faecalibacillus intestinalis strain 14EGH31.</title>
        <authorList>
            <person name="Sakamoto M."/>
            <person name="Murakami T."/>
            <person name="Mori H."/>
        </authorList>
    </citation>
    <scope>NUCLEOTIDE SEQUENCE [LARGE SCALE GENOMIC DNA]</scope>
    <source>
        <strain evidence="16">14EGH31</strain>
    </source>
</reference>
<feature type="binding site" evidence="10 13">
    <location>
        <position position="32"/>
    </location>
    <ligand>
        <name>a divalent metal cation</name>
        <dbReference type="ChEBI" id="CHEBI:60240"/>
    </ligand>
</feature>
<dbReference type="CDD" id="cd00429">
    <property type="entry name" value="RPE"/>
    <property type="match status" value="1"/>
</dbReference>
<dbReference type="InterPro" id="IPR013785">
    <property type="entry name" value="Aldolase_TIM"/>
</dbReference>
<feature type="binding site" evidence="10 14">
    <location>
        <position position="7"/>
    </location>
    <ligand>
        <name>substrate</name>
    </ligand>
</feature>
<evidence type="ECO:0000313" key="16">
    <source>
        <dbReference type="Proteomes" id="UP000593842"/>
    </source>
</evidence>
<keyword evidence="9 10" id="KW-0413">Isomerase</keyword>
<comment type="cofactor">
    <cofactor evidence="2">
        <name>Mn(2+)</name>
        <dbReference type="ChEBI" id="CHEBI:29035"/>
    </cofactor>
</comment>
<feature type="active site" description="Proton acceptor" evidence="10 12">
    <location>
        <position position="34"/>
    </location>
</feature>
<dbReference type="GO" id="GO:0004750">
    <property type="term" value="F:D-ribulose-phosphate 3-epimerase activity"/>
    <property type="evidence" value="ECO:0007669"/>
    <property type="project" value="UniProtKB-UniRule"/>
</dbReference>
<evidence type="ECO:0000256" key="5">
    <source>
        <dbReference type="ARBA" id="ARBA00001954"/>
    </source>
</evidence>
<dbReference type="PIRSF" id="PIRSF001461">
    <property type="entry name" value="RPE"/>
    <property type="match status" value="1"/>
</dbReference>
<name>A0A7I8DYJ6_9FIRM</name>
<protein>
    <recommendedName>
        <fullName evidence="7 10">Ribulose-phosphate 3-epimerase</fullName>
        <ecNumber evidence="7 10">5.1.3.1</ecNumber>
    </recommendedName>
</protein>
<dbReference type="Pfam" id="PF00834">
    <property type="entry name" value="Ribul_P_3_epim"/>
    <property type="match status" value="1"/>
</dbReference>
<evidence type="ECO:0000256" key="14">
    <source>
        <dbReference type="PIRSR" id="PIRSR001461-3"/>
    </source>
</evidence>
<gene>
    <name evidence="15" type="primary">rpe_1</name>
    <name evidence="10" type="synonym">rpe</name>
    <name evidence="15" type="ORF">Fi14EGH31_02520</name>
</gene>
<dbReference type="HAMAP" id="MF_02227">
    <property type="entry name" value="RPE"/>
    <property type="match status" value="1"/>
</dbReference>
<dbReference type="InterPro" id="IPR011060">
    <property type="entry name" value="RibuloseP-bd_barrel"/>
</dbReference>
<dbReference type="InterPro" id="IPR000056">
    <property type="entry name" value="Ribul_P_3_epim-like"/>
</dbReference>
<evidence type="ECO:0000256" key="12">
    <source>
        <dbReference type="PIRSR" id="PIRSR001461-1"/>
    </source>
</evidence>
<feature type="binding site" evidence="10 14">
    <location>
        <position position="65"/>
    </location>
    <ligand>
        <name>substrate</name>
    </ligand>
</feature>
<accession>A0A7I8DYJ6</accession>
<organism evidence="15 16">
    <name type="scientific">Faecalibacillus intestinalis</name>
    <dbReference type="NCBI Taxonomy" id="1982626"/>
    <lineage>
        <taxon>Bacteria</taxon>
        <taxon>Bacillati</taxon>
        <taxon>Bacillota</taxon>
        <taxon>Erysipelotrichia</taxon>
        <taxon>Erysipelotrichales</taxon>
        <taxon>Coprobacillaceae</taxon>
        <taxon>Faecalibacillus</taxon>
    </lineage>
</organism>
<keyword evidence="13" id="KW-0464">Manganese</keyword>
<evidence type="ECO:0000256" key="10">
    <source>
        <dbReference type="HAMAP-Rule" id="MF_02227"/>
    </source>
</evidence>
<dbReference type="GeneID" id="70578659"/>
<feature type="binding site" evidence="10 13">
    <location>
        <position position="34"/>
    </location>
    <ligand>
        <name>a divalent metal cation</name>
        <dbReference type="ChEBI" id="CHEBI:60240"/>
    </ligand>
</feature>
<evidence type="ECO:0000256" key="11">
    <source>
        <dbReference type="PIRNR" id="PIRNR001461"/>
    </source>
</evidence>
<dbReference type="EC" id="5.1.3.1" evidence="7 10"/>
<dbReference type="SUPFAM" id="SSF51366">
    <property type="entry name" value="Ribulose-phoshate binding barrel"/>
    <property type="match status" value="1"/>
</dbReference>
<comment type="cofactor">
    <cofactor evidence="4">
        <name>Zn(2+)</name>
        <dbReference type="ChEBI" id="CHEBI:29105"/>
    </cofactor>
</comment>
<feature type="binding site" evidence="10">
    <location>
        <begin position="177"/>
        <end position="179"/>
    </location>
    <ligand>
        <name>substrate</name>
    </ligand>
</feature>
<comment type="similarity">
    <text evidence="6 10 11">Belongs to the ribulose-phosphate 3-epimerase family.</text>
</comment>
<comment type="cofactor">
    <cofactor evidence="10 13">
        <name>a divalent metal cation</name>
        <dbReference type="ChEBI" id="CHEBI:60240"/>
    </cofactor>
    <text evidence="10 13">Binds 1 divalent metal cation per subunit.</text>
</comment>
<feature type="binding site" evidence="10 13">
    <location>
        <position position="65"/>
    </location>
    <ligand>
        <name>a divalent metal cation</name>
        <dbReference type="ChEBI" id="CHEBI:60240"/>
    </ligand>
</feature>
<keyword evidence="8 10" id="KW-0479">Metal-binding</keyword>
<dbReference type="KEGG" id="fit:Fi14EGH31_02520"/>
<feature type="active site" description="Proton donor" evidence="10 12">
    <location>
        <position position="177"/>
    </location>
</feature>